<dbReference type="GO" id="GO:0000328">
    <property type="term" value="C:fungal-type vacuole lumen"/>
    <property type="evidence" value="ECO:0007669"/>
    <property type="project" value="EnsemblFungi"/>
</dbReference>
<dbReference type="InterPro" id="IPR037018">
    <property type="entry name" value="GH65_N"/>
</dbReference>
<dbReference type="FunFam" id="1.50.10.10:FF:000032">
    <property type="entry name" value="Vacuolar acid trehalase"/>
    <property type="match status" value="1"/>
</dbReference>
<keyword evidence="8" id="KW-0735">Signal-anchor</keyword>
<evidence type="ECO:0000256" key="6">
    <source>
        <dbReference type="ARBA" id="ARBA00022764"/>
    </source>
</evidence>
<dbReference type="Pfam" id="PF03636">
    <property type="entry name" value="Glyco_hydro_65N"/>
    <property type="match status" value="1"/>
</dbReference>
<dbReference type="EC" id="3.2.1.28" evidence="5"/>
<dbReference type="Gene3D" id="1.50.10.10">
    <property type="match status" value="1"/>
</dbReference>
<keyword evidence="7" id="KW-0378">Hydrolase</keyword>
<keyword evidence="9" id="KW-0325">Glycoprotein</keyword>
<evidence type="ECO:0000313" key="13">
    <source>
        <dbReference type="EMBL" id="SGZ39040.1"/>
    </source>
</evidence>
<dbReference type="GO" id="GO:0030287">
    <property type="term" value="C:cell wall-bounded periplasmic space"/>
    <property type="evidence" value="ECO:0007669"/>
    <property type="project" value="EnsemblFungi"/>
</dbReference>
<dbReference type="GO" id="GO:0015771">
    <property type="term" value="P:trehalose transport"/>
    <property type="evidence" value="ECO:0007669"/>
    <property type="project" value="EnsemblFungi"/>
</dbReference>
<dbReference type="Gene3D" id="2.70.98.40">
    <property type="entry name" value="Glycoside hydrolase, family 65, N-terminal domain"/>
    <property type="match status" value="1"/>
</dbReference>
<organism evidence="13 14">
    <name type="scientific">Hanseniaspora guilliermondii</name>
    <dbReference type="NCBI Taxonomy" id="56406"/>
    <lineage>
        <taxon>Eukaryota</taxon>
        <taxon>Fungi</taxon>
        <taxon>Dikarya</taxon>
        <taxon>Ascomycota</taxon>
        <taxon>Saccharomycotina</taxon>
        <taxon>Saccharomycetes</taxon>
        <taxon>Saccharomycodales</taxon>
        <taxon>Saccharomycodaceae</taxon>
        <taxon>Hanseniaspora</taxon>
    </lineage>
</organism>
<dbReference type="InterPro" id="IPR005195">
    <property type="entry name" value="Glyco_hydro_65_M"/>
</dbReference>
<dbReference type="GO" id="GO:0016020">
    <property type="term" value="C:membrane"/>
    <property type="evidence" value="ECO:0007669"/>
    <property type="project" value="UniProtKB-SubCell"/>
</dbReference>
<evidence type="ECO:0000259" key="11">
    <source>
        <dbReference type="Pfam" id="PF03632"/>
    </source>
</evidence>
<dbReference type="InterPro" id="IPR005196">
    <property type="entry name" value="Glyco_hydro_65_N"/>
</dbReference>
<keyword evidence="10" id="KW-1133">Transmembrane helix</keyword>
<keyword evidence="14" id="KW-1185">Reference proteome</keyword>
<feature type="domain" description="Glycoside hydrolase family 65 central catalytic" evidence="11">
    <location>
        <begin position="579"/>
        <end position="811"/>
    </location>
</feature>
<gene>
    <name evidence="13" type="ORF">HGUI_01240</name>
</gene>
<protein>
    <recommendedName>
        <fullName evidence="5">alpha,alpha-trehalase</fullName>
        <ecNumber evidence="5">3.2.1.28</ecNumber>
    </recommendedName>
</protein>
<dbReference type="GO" id="GO:0015976">
    <property type="term" value="P:carbon utilization"/>
    <property type="evidence" value="ECO:0007669"/>
    <property type="project" value="EnsemblFungi"/>
</dbReference>
<feature type="transmembrane region" description="Helical" evidence="10">
    <location>
        <begin position="12"/>
        <end position="31"/>
    </location>
</feature>
<reference evidence="14" key="1">
    <citation type="submission" date="2016-11" db="EMBL/GenBank/DDBJ databases">
        <authorList>
            <person name="Guldener U."/>
        </authorList>
    </citation>
    <scope>NUCLEOTIDE SEQUENCE [LARGE SCALE GENOMIC DNA]</scope>
</reference>
<proteinExistence type="inferred from homology"/>
<dbReference type="SUPFAM" id="SSF48208">
    <property type="entry name" value="Six-hairpin glycosidases"/>
    <property type="match status" value="1"/>
</dbReference>
<dbReference type="GO" id="GO:0004555">
    <property type="term" value="F:alpha,alpha-trehalase activity"/>
    <property type="evidence" value="ECO:0007669"/>
    <property type="project" value="UniProtKB-EC"/>
</dbReference>
<evidence type="ECO:0000256" key="9">
    <source>
        <dbReference type="ARBA" id="ARBA00023180"/>
    </source>
</evidence>
<dbReference type="GO" id="GO:0009277">
    <property type="term" value="C:fungal-type cell wall"/>
    <property type="evidence" value="ECO:0007669"/>
    <property type="project" value="EnsemblFungi"/>
</dbReference>
<feature type="domain" description="Glycoside hydrolase family 65 N-terminal" evidence="12">
    <location>
        <begin position="213"/>
        <end position="439"/>
    </location>
</feature>
<comment type="catalytic activity">
    <reaction evidence="1">
        <text>alpha,alpha-trehalose + H2O = alpha-D-glucose + beta-D-glucose</text>
        <dbReference type="Rhea" id="RHEA:32675"/>
        <dbReference type="ChEBI" id="CHEBI:15377"/>
        <dbReference type="ChEBI" id="CHEBI:15903"/>
        <dbReference type="ChEBI" id="CHEBI:16551"/>
        <dbReference type="ChEBI" id="CHEBI:17925"/>
        <dbReference type="EC" id="3.2.1.28"/>
    </reaction>
</comment>
<comment type="subcellular location">
    <subcellularLocation>
        <location evidence="3">Membrane</location>
        <topology evidence="3">Single-pass type II membrane protein</topology>
    </subcellularLocation>
    <subcellularLocation>
        <location evidence="2">Periplasm</location>
    </subcellularLocation>
</comment>
<dbReference type="GO" id="GO:0005993">
    <property type="term" value="P:trehalose catabolic process"/>
    <property type="evidence" value="ECO:0007669"/>
    <property type="project" value="EnsemblFungi"/>
</dbReference>
<accession>A0A1L0AY89</accession>
<comment type="similarity">
    <text evidence="4">Belongs to the glycosyl hydrolase 65 family.</text>
</comment>
<dbReference type="PANTHER" id="PTHR11051">
    <property type="entry name" value="GLYCOSYL HYDROLASE-RELATED"/>
    <property type="match status" value="1"/>
</dbReference>
<keyword evidence="6" id="KW-0574">Periplasm</keyword>
<evidence type="ECO:0000256" key="1">
    <source>
        <dbReference type="ARBA" id="ARBA00001576"/>
    </source>
</evidence>
<evidence type="ECO:0000256" key="8">
    <source>
        <dbReference type="ARBA" id="ARBA00022968"/>
    </source>
</evidence>
<evidence type="ECO:0000259" key="12">
    <source>
        <dbReference type="Pfam" id="PF03636"/>
    </source>
</evidence>
<keyword evidence="10" id="KW-0812">Transmembrane</keyword>
<evidence type="ECO:0000256" key="3">
    <source>
        <dbReference type="ARBA" id="ARBA00004606"/>
    </source>
</evidence>
<dbReference type="EMBL" id="FQNF01000016">
    <property type="protein sequence ID" value="SGZ39040.1"/>
    <property type="molecule type" value="Genomic_DNA"/>
</dbReference>
<dbReference type="Pfam" id="PF03632">
    <property type="entry name" value="Glyco_hydro_65m"/>
    <property type="match status" value="1"/>
</dbReference>
<evidence type="ECO:0000256" key="5">
    <source>
        <dbReference type="ARBA" id="ARBA00012757"/>
    </source>
</evidence>
<keyword evidence="10" id="KW-0472">Membrane</keyword>
<dbReference type="InterPro" id="IPR008928">
    <property type="entry name" value="6-hairpin_glycosidase_sf"/>
</dbReference>
<dbReference type="VEuPathDB" id="FungiDB:HGUI_01240"/>
<dbReference type="PANTHER" id="PTHR11051:SF8">
    <property type="entry name" value="PROTEIN-GLUCOSYLGALACTOSYLHYDROXYLYSINE GLUCOSIDASE"/>
    <property type="match status" value="1"/>
</dbReference>
<dbReference type="Proteomes" id="UP000183365">
    <property type="component" value="Unassembled WGS sequence"/>
</dbReference>
<dbReference type="OrthoDB" id="200349at2759"/>
<evidence type="ECO:0000256" key="7">
    <source>
        <dbReference type="ARBA" id="ARBA00022801"/>
    </source>
</evidence>
<evidence type="ECO:0000256" key="2">
    <source>
        <dbReference type="ARBA" id="ARBA00004418"/>
    </source>
</evidence>
<sequence length="1293" mass="149175">MIINGLKKSQYFVVLITLSIFIFNFSIWFIYINSTKTSIFLKSLQQYYDYSKCESSKIDYIDNLKIRVKHNSKRQNEDLIKEYNRLDDSNVYTNSIIKKYISCYLDPDECQINEHAKKHLLEKGVKKIKNKLSFFKQLNKQKRAVDTNINSESTKLNDDLKFLLSSETSALESFEQILLYRDKSLQWLESLQNHHGFEYDSLKMDLISNTFNEKNLFSKQPYVANGYLGLKISNLGFGFAYDNDDTHGRVIANSWPLKNERYTGAFLTDFYCLLPKLPYTNFPEIDNDGWPSVISAIPYWNDFKVKFIDDEGLLHILSPNDPSLDKSQFTNFKQTLSMKTGIVSTSFDWLEKIRFNIEIIANKKIFSMASVVFDIEYIGKESPSKNMKLIIENKLDLNTGERIDLIKHGFDAEKKIMFMEVSPSNVPYSSAAIVESVYVNSCSDVNEEILASTKNMIKHKIFSKRFDENDYEVHYTKTPNAVISKYEFNDWGKNFKNCKNIRLIKLLSIHSSEFKSNSNLSVFDSSLGQIEKYSVTNRIPMEYHRLRILHINRWKDFHQKESFIEIPSDVLLEMVVRASLFHLFSNLREYNIDPNRGLPVPPSGLSSDSYGGMVFWDADLWVLPSLIPFSPNIAKSLIQYRNSSVADARQNCIKHGYEDNGMVCFPWTSARFANETSTGPAVDYEYHINIDIVYSFMTYYLAGNFKDPQEDREFLEYTLWPMMSDVCKFMSAYVQYNETKGLYETYNLTDPDEYANHINNGAYTNFAIKTLFGWAIDFSEHLNYTIPDRWEHIFSNMYIPINKNNITMEYDGMNSSIITKQADVLLNIFPLGPYNKNPDYQNTLNDLKFYTLRQATDGPAMSYQIYVAVTSSLLNHGCSSQSFLYKSVIPYLRLPFGQFSEQADDSNLKFPPAFPFLTANGAFIQSVIFGLTGIRFNYVMEDGNLNRVLEFNPKALKLLPGGISIRNFKYLGGTFDITISDYTASISYILGENPIMVKVPSFECLKCHSSDMHAGDTEQTYDSYTLIPQETLELELYHLDENIEGNVAECKLITSLNKGAPSEISLSANDGNNETHFQPYSMFETNIVIDIGPVDSTVLKGGTIIWGERPAKNFSIYALQKSKIVDIVEKTNKLSFINKYPHLSKRETDFKLNRLAVALAYGEIEADEFKKISLPLIKDQKVNISQPFERNIETGDGISIPPYNETSFTFDYKKFCQYDDLDFKKSPNPDNIKNIFNKEEFQHFSCGNYDDFETRFVMLSFEGVYDWDKEYEMPINVDDSEKFGATIREIALF</sequence>
<dbReference type="InterPro" id="IPR012341">
    <property type="entry name" value="6hp_glycosidase-like_sf"/>
</dbReference>
<name>A0A1L0AY89_9ASCO</name>
<evidence type="ECO:0000256" key="10">
    <source>
        <dbReference type="SAM" id="Phobius"/>
    </source>
</evidence>
<evidence type="ECO:0000313" key="14">
    <source>
        <dbReference type="Proteomes" id="UP000183365"/>
    </source>
</evidence>
<evidence type="ECO:0000256" key="4">
    <source>
        <dbReference type="ARBA" id="ARBA00006768"/>
    </source>
</evidence>